<keyword evidence="2" id="KW-0732">Signal</keyword>
<gene>
    <name evidence="4" type="ORF">ELE36_17345</name>
</gene>
<dbReference type="OrthoDB" id="5293418at2"/>
<dbReference type="PANTHER" id="PTHR40940">
    <property type="entry name" value="PROTEIN BATD-RELATED"/>
    <property type="match status" value="1"/>
</dbReference>
<feature type="transmembrane region" description="Helical" evidence="1">
    <location>
        <begin position="431"/>
        <end position="454"/>
    </location>
</feature>
<feature type="chain" id="PRO_5019020797" evidence="2">
    <location>
        <begin position="28"/>
        <end position="580"/>
    </location>
</feature>
<evidence type="ECO:0000256" key="2">
    <source>
        <dbReference type="SAM" id="SignalP"/>
    </source>
</evidence>
<protein>
    <submittedName>
        <fullName evidence="4">Protein BatD</fullName>
    </submittedName>
</protein>
<keyword evidence="1" id="KW-0812">Transmembrane</keyword>
<evidence type="ECO:0000259" key="3">
    <source>
        <dbReference type="Pfam" id="PF25607"/>
    </source>
</evidence>
<dbReference type="InterPro" id="IPR057699">
    <property type="entry name" value="DUF7939"/>
</dbReference>
<proteinExistence type="predicted"/>
<feature type="domain" description="DUF7939" evidence="3">
    <location>
        <begin position="478"/>
        <end position="542"/>
    </location>
</feature>
<evidence type="ECO:0000256" key="1">
    <source>
        <dbReference type="SAM" id="Phobius"/>
    </source>
</evidence>
<keyword evidence="1" id="KW-0472">Membrane</keyword>
<dbReference type="Proteomes" id="UP000291562">
    <property type="component" value="Chromosome"/>
</dbReference>
<dbReference type="Pfam" id="PF25607">
    <property type="entry name" value="DUF7939"/>
    <property type="match status" value="1"/>
</dbReference>
<reference evidence="4 5" key="1">
    <citation type="submission" date="2019-01" db="EMBL/GenBank/DDBJ databases">
        <title>Pseudolysobacter antarctica gen. nov., sp. nov., isolated from Fildes Peninsula, Antarctica.</title>
        <authorList>
            <person name="Wei Z."/>
            <person name="Peng F."/>
        </authorList>
    </citation>
    <scope>NUCLEOTIDE SEQUENCE [LARGE SCALE GENOMIC DNA]</scope>
    <source>
        <strain evidence="4 5">AQ6-296</strain>
    </source>
</reference>
<keyword evidence="1" id="KW-1133">Transmembrane helix</keyword>
<dbReference type="Pfam" id="PF13584">
    <property type="entry name" value="BatD"/>
    <property type="match status" value="1"/>
</dbReference>
<evidence type="ECO:0000313" key="5">
    <source>
        <dbReference type="Proteomes" id="UP000291562"/>
    </source>
</evidence>
<dbReference type="AlphaFoldDB" id="A0A411HNF0"/>
<name>A0A411HNF0_9GAMM</name>
<feature type="signal peptide" evidence="2">
    <location>
        <begin position="1"/>
        <end position="27"/>
    </location>
</feature>
<sequence>MKSLILRMTLALMFLLVGLLGGVSAHAASARATIDRDTVQLGETLTLNVELEGSTSNSDPDITVLQKDFDILGKSSSTSINIINGQSSSKVLWAVGLQPKREGTLTIPSLNIGGARTQALSVIVKAMAASSSTDASGKPVSDVMVELTVDPHAPYVQQQVRATLKLYYAVNLTEGNLEDPHLDGIVVKKLGQDKQYQGNLNGRNYNILERHYAITAEKSGAVTLPAVNFRGRAQDANDPNSFFNRGRIVAAHSDALQLDVRARPADSGTGPWLPAASMTLTADGVDATSSVRVGEPITLNLHLKAQGLGFEQLPELNLGSVDGAEVYPDKSATRTRDDGTWQYGERDRKFAIVPTRAGKLKLPEVEVRWWDTEHDRAAVASVPAQEIDVLPAAGAAPVANASTPPQSAADAMSSATDSAALIAAQNQAQTWRWLALASLLLWTFSALGGLFWYLRQRRASHAATNKLDAVATTIDDSKPRNAFRAACGRNDLDAAAQALLRWARLYRPDLRSLGELAALVGDTSQRESLVLLERARYGDGNGAGLAERVAKAFAGLISFGHPDVQNKTDSVLPPLYPTRI</sequence>
<dbReference type="EMBL" id="CP035704">
    <property type="protein sequence ID" value="QBB71986.1"/>
    <property type="molecule type" value="Genomic_DNA"/>
</dbReference>
<organism evidence="4 5">
    <name type="scientific">Pseudolysobacter antarcticus</name>
    <dbReference type="NCBI Taxonomy" id="2511995"/>
    <lineage>
        <taxon>Bacteria</taxon>
        <taxon>Pseudomonadati</taxon>
        <taxon>Pseudomonadota</taxon>
        <taxon>Gammaproteobacteria</taxon>
        <taxon>Lysobacterales</taxon>
        <taxon>Rhodanobacteraceae</taxon>
        <taxon>Pseudolysobacter</taxon>
    </lineage>
</organism>
<accession>A0A411HNF0</accession>
<dbReference type="PANTHER" id="PTHR40940:SF1">
    <property type="entry name" value="PROTEIN BATD"/>
    <property type="match status" value="1"/>
</dbReference>
<keyword evidence="5" id="KW-1185">Reference proteome</keyword>
<dbReference type="RefSeq" id="WP_129835526.1">
    <property type="nucleotide sequence ID" value="NZ_CP035704.1"/>
</dbReference>
<dbReference type="InterPro" id="IPR025738">
    <property type="entry name" value="BatD"/>
</dbReference>
<evidence type="ECO:0000313" key="4">
    <source>
        <dbReference type="EMBL" id="QBB71986.1"/>
    </source>
</evidence>
<dbReference type="KEGG" id="xbc:ELE36_17345"/>